<dbReference type="InterPro" id="IPR025874">
    <property type="entry name" value="DZR"/>
</dbReference>
<dbReference type="STRING" id="1765655.AMR74_06245"/>
<keyword evidence="2" id="KW-0472">Membrane</keyword>
<proteinExistence type="predicted"/>
<dbReference type="AlphaFoldDB" id="A0A0M9AR31"/>
<feature type="region of interest" description="Disordered" evidence="1">
    <location>
        <begin position="63"/>
        <end position="103"/>
    </location>
</feature>
<feature type="compositionally biased region" description="Basic and acidic residues" evidence="1">
    <location>
        <begin position="77"/>
        <end position="89"/>
    </location>
</feature>
<evidence type="ECO:0000259" key="5">
    <source>
        <dbReference type="Pfam" id="PF26438"/>
    </source>
</evidence>
<feature type="compositionally biased region" description="Basic and acidic residues" evidence="1">
    <location>
        <begin position="371"/>
        <end position="380"/>
    </location>
</feature>
<feature type="compositionally biased region" description="Acidic residues" evidence="1">
    <location>
        <begin position="343"/>
        <end position="363"/>
    </location>
</feature>
<reference evidence="7 8" key="1">
    <citation type="submission" date="2015-08" db="EMBL/GenBank/DDBJ databases">
        <title>Genomes of Isolates from Cabo Rojo, PR.</title>
        <authorList>
            <person name="Sanchez-Nieves R.L."/>
            <person name="Montalvo-Rodriguez R."/>
        </authorList>
    </citation>
    <scope>NUCLEOTIDE SEQUENCE [LARGE SCALE GENOMIC DNA]</scope>
    <source>
        <strain evidence="7 8">5</strain>
    </source>
</reference>
<feature type="domain" description="DUF8108" evidence="6">
    <location>
        <begin position="181"/>
        <end position="236"/>
    </location>
</feature>
<evidence type="ECO:0000259" key="4">
    <source>
        <dbReference type="Pfam" id="PF26413"/>
    </source>
</evidence>
<accession>A0A0M9AR31</accession>
<protein>
    <submittedName>
        <fullName evidence="7">Uncharacterized protein</fullName>
    </submittedName>
</protein>
<feature type="transmembrane region" description="Helical" evidence="2">
    <location>
        <begin position="217"/>
        <end position="236"/>
    </location>
</feature>
<evidence type="ECO:0000313" key="7">
    <source>
        <dbReference type="EMBL" id="KOX97022.1"/>
    </source>
</evidence>
<feature type="domain" description="DUF8108" evidence="4">
    <location>
        <begin position="242"/>
        <end position="312"/>
    </location>
</feature>
<feature type="domain" description="DZANK-type" evidence="3">
    <location>
        <begin position="15"/>
        <end position="63"/>
    </location>
</feature>
<feature type="transmembrane region" description="Helical" evidence="2">
    <location>
        <begin position="192"/>
        <end position="211"/>
    </location>
</feature>
<dbReference type="OrthoDB" id="53394at2157"/>
<dbReference type="Pfam" id="PF12773">
    <property type="entry name" value="DZR"/>
    <property type="match status" value="1"/>
</dbReference>
<dbReference type="EMBL" id="LIST01000002">
    <property type="protein sequence ID" value="KOX97022.1"/>
    <property type="molecule type" value="Genomic_DNA"/>
</dbReference>
<keyword evidence="2" id="KW-0812">Transmembrane</keyword>
<feature type="domain" description="DUF8108" evidence="5">
    <location>
        <begin position="100"/>
        <end position="167"/>
    </location>
</feature>
<sequence length="380" mass="40145">MPSQTSEPGGPPAACPACGEAVPDGASFCPDCGADLDGAAGPAYCADCGAAFDDDDRFCSNCGASRSGGESAASERSSGRSERSDDRSTSRSTSSPDESERAFRRRVQDHLDAGWDIEQDAGDRVILVDRGIGSVGVHILLFLFTSGIGNLLYGWWHYSKLAERRRLVRGDETRARLPSSVESGGTVETVSAYLLSGLLLLIGGWIAFLSFESGTPPVALVGLAFALLGAGAAPAVRRRLGRRHGLTDFGRQRTVDHRVVRPPESVDESCVVCGEAFERGLVRRRRDETVVAGVPVRTHAIRHNHYCADCARSELFGDRVGAPSLDEVTGEAGEATDSRFADEGSETDAADEDSTVDAADGDATDAAATDSVREATDSTE</sequence>
<evidence type="ECO:0000256" key="1">
    <source>
        <dbReference type="SAM" id="MobiDB-lite"/>
    </source>
</evidence>
<dbReference type="InterPro" id="IPR058962">
    <property type="entry name" value="DUF8108_N"/>
</dbReference>
<keyword evidence="8" id="KW-1185">Reference proteome</keyword>
<evidence type="ECO:0000259" key="3">
    <source>
        <dbReference type="Pfam" id="PF12773"/>
    </source>
</evidence>
<dbReference type="InterPro" id="IPR058963">
    <property type="entry name" value="DUF8108_M"/>
</dbReference>
<feature type="region of interest" description="Disordered" evidence="1">
    <location>
        <begin position="322"/>
        <end position="380"/>
    </location>
</feature>
<feature type="compositionally biased region" description="Low complexity" evidence="1">
    <location>
        <begin position="64"/>
        <end position="76"/>
    </location>
</feature>
<dbReference type="Pfam" id="PF26438">
    <property type="entry name" value="DUF8108_N"/>
    <property type="match status" value="1"/>
</dbReference>
<evidence type="ECO:0000256" key="2">
    <source>
        <dbReference type="SAM" id="Phobius"/>
    </source>
</evidence>
<dbReference type="RefSeq" id="WP_053771198.1">
    <property type="nucleotide sequence ID" value="NZ_LIST01000002.1"/>
</dbReference>
<dbReference type="InterPro" id="IPR058421">
    <property type="entry name" value="DUF8108_C"/>
</dbReference>
<evidence type="ECO:0000259" key="6">
    <source>
        <dbReference type="Pfam" id="PF26440"/>
    </source>
</evidence>
<keyword evidence="2" id="KW-1133">Transmembrane helix</keyword>
<gene>
    <name evidence="7" type="ORF">AMR74_06245</name>
</gene>
<dbReference type="Pfam" id="PF26440">
    <property type="entry name" value="DUF8108_M"/>
    <property type="match status" value="1"/>
</dbReference>
<organism evidence="7 8">
    <name type="scientific">Halorubrum tropicale</name>
    <dbReference type="NCBI Taxonomy" id="1765655"/>
    <lineage>
        <taxon>Archaea</taxon>
        <taxon>Methanobacteriati</taxon>
        <taxon>Methanobacteriota</taxon>
        <taxon>Stenosarchaea group</taxon>
        <taxon>Halobacteria</taxon>
        <taxon>Halobacteriales</taxon>
        <taxon>Haloferacaceae</taxon>
        <taxon>Halorubrum</taxon>
    </lineage>
</organism>
<dbReference type="Pfam" id="PF26413">
    <property type="entry name" value="DUF8108"/>
    <property type="match status" value="1"/>
</dbReference>
<evidence type="ECO:0000313" key="8">
    <source>
        <dbReference type="Proteomes" id="UP000037747"/>
    </source>
</evidence>
<dbReference type="PATRIC" id="fig|1705389.3.peg.3221"/>
<dbReference type="Proteomes" id="UP000037747">
    <property type="component" value="Unassembled WGS sequence"/>
</dbReference>
<name>A0A0M9AR31_9EURY</name>
<comment type="caution">
    <text evidence="7">The sequence shown here is derived from an EMBL/GenBank/DDBJ whole genome shotgun (WGS) entry which is preliminary data.</text>
</comment>
<feature type="transmembrane region" description="Helical" evidence="2">
    <location>
        <begin position="135"/>
        <end position="156"/>
    </location>
</feature>